<evidence type="ECO:0000313" key="3">
    <source>
        <dbReference type="Proteomes" id="UP001589865"/>
    </source>
</evidence>
<evidence type="ECO:0008006" key="4">
    <source>
        <dbReference type="Google" id="ProtNLM"/>
    </source>
</evidence>
<sequence>MPFQPLSLDRLARPAAAGAAPRRTLDLPDFGLPQAPTAPVPPPPPSGPTQREIDALLEIARDAALAEGRAEGERLGREAAAREREAVLDEALLGALHRVEEAREALRQEATAHARSLGGLLLRLVDAAIPSSIGAQAPALLERLLQALGPLEDAPPDAVLRVPPDLLEHARARLEGRPLPVEADPALAPGDARIAWRGGSIAMLLEDRRASIREVLLSLNLIPEEAPA</sequence>
<proteinExistence type="predicted"/>
<dbReference type="RefSeq" id="WP_377044489.1">
    <property type="nucleotide sequence ID" value="NZ_JBHLUN010000007.1"/>
</dbReference>
<organism evidence="2 3">
    <name type="scientific">Roseomonas elaeocarpi</name>
    <dbReference type="NCBI Taxonomy" id="907779"/>
    <lineage>
        <taxon>Bacteria</taxon>
        <taxon>Pseudomonadati</taxon>
        <taxon>Pseudomonadota</taxon>
        <taxon>Alphaproteobacteria</taxon>
        <taxon>Acetobacterales</taxon>
        <taxon>Roseomonadaceae</taxon>
        <taxon>Roseomonas</taxon>
    </lineage>
</organism>
<protein>
    <recommendedName>
        <fullName evidence="4">Flagellar assembly protein FliH/Type III secretion system HrpE domain-containing protein</fullName>
    </recommendedName>
</protein>
<gene>
    <name evidence="2" type="ORF">ACFFGY_10760</name>
</gene>
<feature type="region of interest" description="Disordered" evidence="1">
    <location>
        <begin position="1"/>
        <end position="51"/>
    </location>
</feature>
<name>A0ABV6JVZ7_9PROT</name>
<evidence type="ECO:0000313" key="2">
    <source>
        <dbReference type="EMBL" id="MFC0408733.1"/>
    </source>
</evidence>
<feature type="compositionally biased region" description="Pro residues" evidence="1">
    <location>
        <begin position="36"/>
        <end position="47"/>
    </location>
</feature>
<keyword evidence="3" id="KW-1185">Reference proteome</keyword>
<comment type="caution">
    <text evidence="2">The sequence shown here is derived from an EMBL/GenBank/DDBJ whole genome shotgun (WGS) entry which is preliminary data.</text>
</comment>
<feature type="compositionally biased region" description="Low complexity" evidence="1">
    <location>
        <begin position="13"/>
        <end position="22"/>
    </location>
</feature>
<dbReference type="EMBL" id="JBHLUN010000007">
    <property type="protein sequence ID" value="MFC0408733.1"/>
    <property type="molecule type" value="Genomic_DNA"/>
</dbReference>
<reference evidence="2 3" key="1">
    <citation type="submission" date="2024-09" db="EMBL/GenBank/DDBJ databases">
        <authorList>
            <person name="Sun Q."/>
            <person name="Mori K."/>
        </authorList>
    </citation>
    <scope>NUCLEOTIDE SEQUENCE [LARGE SCALE GENOMIC DNA]</scope>
    <source>
        <strain evidence="2 3">TBRC 5777</strain>
    </source>
</reference>
<accession>A0ABV6JVZ7</accession>
<evidence type="ECO:0000256" key="1">
    <source>
        <dbReference type="SAM" id="MobiDB-lite"/>
    </source>
</evidence>
<dbReference type="Proteomes" id="UP001589865">
    <property type="component" value="Unassembled WGS sequence"/>
</dbReference>